<protein>
    <submittedName>
        <fullName evidence="1">Uncharacterized protein</fullName>
    </submittedName>
</protein>
<proteinExistence type="predicted"/>
<accession>A0ABY4EU73</accession>
<dbReference type="Proteomes" id="UP000831782">
    <property type="component" value="Chromosome"/>
</dbReference>
<dbReference type="EMBL" id="CP095072">
    <property type="protein sequence ID" value="UOQ47773.1"/>
    <property type="molecule type" value="Genomic_DNA"/>
</dbReference>
<reference evidence="1 2" key="1">
    <citation type="submission" date="2022-04" db="EMBL/GenBank/DDBJ databases">
        <title>Gracilibacillus sp. isolated from saltern.</title>
        <authorList>
            <person name="Won M."/>
            <person name="Lee C.-M."/>
            <person name="Woen H.-Y."/>
            <person name="Kwon S.-W."/>
        </authorList>
    </citation>
    <scope>NUCLEOTIDE SEQUENCE [LARGE SCALE GENOMIC DNA]</scope>
    <source>
        <strain evidence="1 2">SSWR10-1</strain>
    </source>
</reference>
<sequence>MNYQQFYADVAEWINQSNQMAVKHGLQSNEFWIWAVNSAGQLSEKYNNEPLVIKQVMMLINWLEDIYTGKQ</sequence>
<evidence type="ECO:0000313" key="1">
    <source>
        <dbReference type="EMBL" id="UOQ47773.1"/>
    </source>
</evidence>
<keyword evidence="2" id="KW-1185">Reference proteome</keyword>
<organism evidence="1 2">
    <name type="scientific">Gracilibacillus caseinilyticus</name>
    <dbReference type="NCBI Taxonomy" id="2932256"/>
    <lineage>
        <taxon>Bacteria</taxon>
        <taxon>Bacillati</taxon>
        <taxon>Bacillota</taxon>
        <taxon>Bacilli</taxon>
        <taxon>Bacillales</taxon>
        <taxon>Bacillaceae</taxon>
        <taxon>Gracilibacillus</taxon>
    </lineage>
</organism>
<evidence type="ECO:0000313" key="2">
    <source>
        <dbReference type="Proteomes" id="UP000831782"/>
    </source>
</evidence>
<dbReference type="RefSeq" id="WP_244717246.1">
    <property type="nucleotide sequence ID" value="NZ_CP095072.1"/>
</dbReference>
<name>A0ABY4EU73_9BACI</name>
<gene>
    <name evidence="1" type="ORF">MUN88_17220</name>
</gene>